<accession>A0A916N9Z2</accession>
<feature type="region of interest" description="Disordered" evidence="10">
    <location>
        <begin position="119"/>
        <end position="140"/>
    </location>
</feature>
<dbReference type="NCBIfam" id="TIGR01352">
    <property type="entry name" value="tonB_Cterm"/>
    <property type="match status" value="1"/>
</dbReference>
<sequence>MGFAVFIAAKYIREPLCFPPYFPAFAMASNPHYDHGLLWRALAVSLLLHAVLLLQPGPGPMSSRSSTGPSLLALLRPKALPPSTPAAAKAPPAHAAPAAMLAREVPAAAAREVAVAAPPQQGMAETVAAPTGSAGTSSKAYDNSTAAAASAGDAGLDFAEAQKSYVFALAAEARRVRKYPPRALSAGWTGTAQIRVTIKAGGNAQAPQLQKSSDYVDIDNAALSFVGIALKRTPVPENLRSRNFDFILPVSFTINDE</sequence>
<dbReference type="AlphaFoldDB" id="A0A916N9Z2"/>
<name>A0A916N9Z2_9PROT</name>
<keyword evidence="6" id="KW-0812">Transmembrane</keyword>
<keyword evidence="3" id="KW-0813">Transport</keyword>
<dbReference type="GO" id="GO:0055085">
    <property type="term" value="P:transmembrane transport"/>
    <property type="evidence" value="ECO:0007669"/>
    <property type="project" value="InterPro"/>
</dbReference>
<dbReference type="PANTHER" id="PTHR33446:SF2">
    <property type="entry name" value="PROTEIN TONB"/>
    <property type="match status" value="1"/>
</dbReference>
<comment type="similarity">
    <text evidence="2">Belongs to the TonB family.</text>
</comment>
<evidence type="ECO:0000256" key="5">
    <source>
        <dbReference type="ARBA" id="ARBA00022519"/>
    </source>
</evidence>
<evidence type="ECO:0000313" key="13">
    <source>
        <dbReference type="Proteomes" id="UP000742786"/>
    </source>
</evidence>
<keyword evidence="5" id="KW-0997">Cell inner membrane</keyword>
<dbReference type="GO" id="GO:0098797">
    <property type="term" value="C:plasma membrane protein complex"/>
    <property type="evidence" value="ECO:0007669"/>
    <property type="project" value="TreeGrafter"/>
</dbReference>
<dbReference type="Pfam" id="PF03544">
    <property type="entry name" value="TonB_C"/>
    <property type="match status" value="1"/>
</dbReference>
<evidence type="ECO:0000313" key="12">
    <source>
        <dbReference type="EMBL" id="CAG4885269.1"/>
    </source>
</evidence>
<comment type="caution">
    <text evidence="12">The sequence shown here is derived from an EMBL/GenBank/DDBJ whole genome shotgun (WGS) entry which is preliminary data.</text>
</comment>
<dbReference type="PROSITE" id="PS52015">
    <property type="entry name" value="TONB_CTD"/>
    <property type="match status" value="1"/>
</dbReference>
<dbReference type="InterPro" id="IPR051045">
    <property type="entry name" value="TonB-dependent_transducer"/>
</dbReference>
<evidence type="ECO:0000256" key="8">
    <source>
        <dbReference type="ARBA" id="ARBA00022989"/>
    </source>
</evidence>
<dbReference type="Gene3D" id="3.30.1150.10">
    <property type="match status" value="1"/>
</dbReference>
<keyword evidence="4" id="KW-1003">Cell membrane</keyword>
<evidence type="ECO:0000256" key="7">
    <source>
        <dbReference type="ARBA" id="ARBA00022927"/>
    </source>
</evidence>
<gene>
    <name evidence="12" type="ORF">GTOL_13152</name>
</gene>
<dbReference type="SUPFAM" id="SSF74653">
    <property type="entry name" value="TolA/TonB C-terminal domain"/>
    <property type="match status" value="1"/>
</dbReference>
<evidence type="ECO:0000256" key="10">
    <source>
        <dbReference type="SAM" id="MobiDB-lite"/>
    </source>
</evidence>
<evidence type="ECO:0000256" key="2">
    <source>
        <dbReference type="ARBA" id="ARBA00006555"/>
    </source>
</evidence>
<comment type="subcellular location">
    <subcellularLocation>
        <location evidence="1">Cell inner membrane</location>
        <topology evidence="1">Single-pass membrane protein</topology>
        <orientation evidence="1">Periplasmic side</orientation>
    </subcellularLocation>
</comment>
<feature type="domain" description="TonB C-terminal" evidence="11">
    <location>
        <begin position="164"/>
        <end position="257"/>
    </location>
</feature>
<reference evidence="12" key="1">
    <citation type="submission" date="2021-04" db="EMBL/GenBank/DDBJ databases">
        <authorList>
            <person name="Hornung B."/>
        </authorList>
    </citation>
    <scope>NUCLEOTIDE SEQUENCE</scope>
    <source>
        <strain evidence="12">G5G6</strain>
    </source>
</reference>
<evidence type="ECO:0000259" key="11">
    <source>
        <dbReference type="PROSITE" id="PS52015"/>
    </source>
</evidence>
<evidence type="ECO:0000256" key="3">
    <source>
        <dbReference type="ARBA" id="ARBA00022448"/>
    </source>
</evidence>
<dbReference type="InterPro" id="IPR006260">
    <property type="entry name" value="TonB/TolA_C"/>
</dbReference>
<evidence type="ECO:0000256" key="6">
    <source>
        <dbReference type="ARBA" id="ARBA00022692"/>
    </source>
</evidence>
<keyword evidence="13" id="KW-1185">Reference proteome</keyword>
<dbReference type="PANTHER" id="PTHR33446">
    <property type="entry name" value="PROTEIN TONB-RELATED"/>
    <property type="match status" value="1"/>
</dbReference>
<dbReference type="GO" id="GO:0015031">
    <property type="term" value="P:protein transport"/>
    <property type="evidence" value="ECO:0007669"/>
    <property type="project" value="UniProtKB-KW"/>
</dbReference>
<keyword evidence="7" id="KW-0653">Protein transport</keyword>
<evidence type="ECO:0000256" key="1">
    <source>
        <dbReference type="ARBA" id="ARBA00004383"/>
    </source>
</evidence>
<dbReference type="Proteomes" id="UP000742786">
    <property type="component" value="Unassembled WGS sequence"/>
</dbReference>
<dbReference type="InterPro" id="IPR037682">
    <property type="entry name" value="TonB_C"/>
</dbReference>
<organism evidence="12 13">
    <name type="scientific">Georgfuchsia toluolica</name>
    <dbReference type="NCBI Taxonomy" id="424218"/>
    <lineage>
        <taxon>Bacteria</taxon>
        <taxon>Pseudomonadati</taxon>
        <taxon>Pseudomonadota</taxon>
        <taxon>Betaproteobacteria</taxon>
        <taxon>Nitrosomonadales</taxon>
        <taxon>Sterolibacteriaceae</taxon>
        <taxon>Georgfuchsia</taxon>
    </lineage>
</organism>
<dbReference type="GO" id="GO:0031992">
    <property type="term" value="F:energy transducer activity"/>
    <property type="evidence" value="ECO:0007669"/>
    <property type="project" value="TreeGrafter"/>
</dbReference>
<evidence type="ECO:0000256" key="9">
    <source>
        <dbReference type="ARBA" id="ARBA00023136"/>
    </source>
</evidence>
<proteinExistence type="inferred from homology"/>
<evidence type="ECO:0000256" key="4">
    <source>
        <dbReference type="ARBA" id="ARBA00022475"/>
    </source>
</evidence>
<dbReference type="EMBL" id="CAJQUM010000001">
    <property type="protein sequence ID" value="CAG4885269.1"/>
    <property type="molecule type" value="Genomic_DNA"/>
</dbReference>
<keyword evidence="9" id="KW-0472">Membrane</keyword>
<protein>
    <recommendedName>
        <fullName evidence="11">TonB C-terminal domain-containing protein</fullName>
    </recommendedName>
</protein>
<keyword evidence="8" id="KW-1133">Transmembrane helix</keyword>